<evidence type="ECO:0000313" key="2">
    <source>
        <dbReference type="Proteomes" id="UP000000752"/>
    </source>
</evidence>
<gene>
    <name evidence="1" type="ordered locus">PH1814</name>
</gene>
<sequence length="109" mass="11869">MRTPTMKTIVGNISSLPTHMRVIRRIFISGGRRGEVIPTLNPTFPIADALSNKASANLAPILSIIYMVPKSKNAKYVIVKPNTSWISSSENSYSPTFLLMTAPFGSIAC</sequence>
<organism evidence="1 2">
    <name type="scientific">Pyrococcus horikoshii (strain ATCC 700860 / DSM 12428 / JCM 9974 / NBRC 100139 / OT-3)</name>
    <dbReference type="NCBI Taxonomy" id="70601"/>
    <lineage>
        <taxon>Archaea</taxon>
        <taxon>Methanobacteriati</taxon>
        <taxon>Methanobacteriota</taxon>
        <taxon>Thermococci</taxon>
        <taxon>Thermococcales</taxon>
        <taxon>Thermococcaceae</taxon>
        <taxon>Pyrococcus</taxon>
    </lineage>
</organism>
<accession>O59478</accession>
<dbReference type="EnsemblBacteria" id="BAA30933">
    <property type="protein sequence ID" value="BAA30933"/>
    <property type="gene ID" value="BAA30933"/>
</dbReference>
<keyword evidence="2" id="KW-1185">Reference proteome</keyword>
<dbReference type="EMBL" id="BA000001">
    <property type="protein sequence ID" value="BAA30933.1"/>
    <property type="molecule type" value="Genomic_DNA"/>
</dbReference>
<dbReference type="Proteomes" id="UP000000752">
    <property type="component" value="Chromosome"/>
</dbReference>
<reference evidence="1 2" key="1">
    <citation type="journal article" date="1998" name="DNA Res.">
        <title>Complete sequence and gene organization of the genome of a hyper-thermophilic archaebacterium, Pyrococcus horikoshii OT3.</title>
        <authorList>
            <person name="Kawarabayasi Y."/>
            <person name="Sawada M."/>
            <person name="Horikawa H."/>
            <person name="Haikawa Y."/>
            <person name="Hino Y."/>
            <person name="Yamamoto S."/>
            <person name="Sekine M."/>
            <person name="Baba S."/>
            <person name="Kosugi H."/>
            <person name="Hosoyama A."/>
            <person name="Nagai Y."/>
            <person name="Sakai M."/>
            <person name="Ogura K."/>
            <person name="Otuka R."/>
            <person name="Nakazawa H."/>
            <person name="Takamiya M."/>
            <person name="Ohfuku Y."/>
            <person name="Funahashi T."/>
            <person name="Tanaka T."/>
            <person name="Kudoh Y."/>
            <person name="Yamazaki J."/>
            <person name="Kushida N."/>
            <person name="Oguchi A."/>
            <person name="Aoki K."/>
            <person name="Nakamura Y."/>
            <person name="Robb T.F."/>
            <person name="Horikoshi K."/>
            <person name="Masuchi Y."/>
            <person name="Shizuya H."/>
            <person name="Kikuchi H."/>
        </authorList>
    </citation>
    <scope>NUCLEOTIDE SEQUENCE [LARGE SCALE GENOMIC DNA]</scope>
    <source>
        <strain evidence="2">ATCC 700860 / DSM 12428 / JCM 9974 / NBRC 100139 / OT-3</strain>
    </source>
</reference>
<evidence type="ECO:0000313" key="1">
    <source>
        <dbReference type="EMBL" id="BAA30933.1"/>
    </source>
</evidence>
<dbReference type="KEGG" id="pho:PH1814"/>
<dbReference type="PIR" id="F71192">
    <property type="entry name" value="F71192"/>
</dbReference>
<proteinExistence type="predicted"/>
<dbReference type="AlphaFoldDB" id="O59478"/>
<name>O59478_PYRHO</name>
<protein>
    <submittedName>
        <fullName evidence="1">Uncharacterized protein</fullName>
    </submittedName>
</protein>